<dbReference type="RefSeq" id="WP_128753249.1">
    <property type="nucleotide sequence ID" value="NZ_CP035282.1"/>
</dbReference>
<accession>A0A410QGF3</accession>
<dbReference type="Pfam" id="PF23857">
    <property type="entry name" value="Phage_TAC_19"/>
    <property type="match status" value="1"/>
</dbReference>
<dbReference type="KEGG" id="spoa:EQM13_16310"/>
<keyword evidence="2" id="KW-1185">Reference proteome</keyword>
<name>A0A410QGF3_9FIRM</name>
<proteinExistence type="predicted"/>
<reference evidence="2" key="1">
    <citation type="submission" date="2019-01" db="EMBL/GenBank/DDBJ databases">
        <title>Draft genomes of a novel of Sporanaerobacter strains.</title>
        <authorList>
            <person name="Ma S."/>
        </authorList>
    </citation>
    <scope>NUCLEOTIDE SEQUENCE [LARGE SCALE GENOMIC DNA]</scope>
    <source>
        <strain evidence="2">NJN-17</strain>
    </source>
</reference>
<dbReference type="EMBL" id="CP035282">
    <property type="protein sequence ID" value="QAT63016.1"/>
    <property type="molecule type" value="Genomic_DNA"/>
</dbReference>
<dbReference type="OrthoDB" id="2915540at2"/>
<dbReference type="Proteomes" id="UP000287969">
    <property type="component" value="Chromosome"/>
</dbReference>
<dbReference type="InterPro" id="IPR057006">
    <property type="entry name" value="Phage_TAC_19"/>
</dbReference>
<dbReference type="NCBIfam" id="NF047360">
    <property type="entry name" value="tail_chap_PVL"/>
    <property type="match status" value="1"/>
</dbReference>
<evidence type="ECO:0000313" key="1">
    <source>
        <dbReference type="EMBL" id="QAT63016.1"/>
    </source>
</evidence>
<evidence type="ECO:0000313" key="2">
    <source>
        <dbReference type="Proteomes" id="UP000287969"/>
    </source>
</evidence>
<dbReference type="AlphaFoldDB" id="A0A410QGF3"/>
<protein>
    <submittedName>
        <fullName evidence="1">Uncharacterized protein</fullName>
    </submittedName>
</protein>
<sequence length="104" mass="11902">MEIKLLINDKEKTFVSNFISARMLRRTLEISKKVNFNDMSPEELDTMVDFIVEIFKGQFTRDDVYDGVASKELIPTITKCINEIVGEVAVATGVDEKNEVREIQ</sequence>
<organism evidence="1 2">
    <name type="scientific">Acidilutibacter cellobiosedens</name>
    <dbReference type="NCBI Taxonomy" id="2507161"/>
    <lineage>
        <taxon>Bacteria</taxon>
        <taxon>Bacillati</taxon>
        <taxon>Bacillota</taxon>
        <taxon>Tissierellia</taxon>
        <taxon>Tissierellales</taxon>
        <taxon>Acidilutibacteraceae</taxon>
        <taxon>Acidilutibacter</taxon>
    </lineage>
</organism>
<gene>
    <name evidence="1" type="ORF">EQM13_16310</name>
</gene>